<evidence type="ECO:0000259" key="17">
    <source>
        <dbReference type="SMART" id="SM00235"/>
    </source>
</evidence>
<dbReference type="KEGG" id="aplc:110985439"/>
<name>A0A8B7ZFY7_ACAPL</name>
<dbReference type="PROSITE" id="PS00024">
    <property type="entry name" value="HEMOPEXIN"/>
    <property type="match status" value="1"/>
</dbReference>
<dbReference type="PANTHER" id="PTHR10201:SF291">
    <property type="entry name" value="MATRIX METALLOPROTEINASE 1, ISOFORM C-RELATED"/>
    <property type="match status" value="1"/>
</dbReference>
<dbReference type="InterPro" id="IPR033739">
    <property type="entry name" value="M10A_MMP"/>
</dbReference>
<feature type="binding site" evidence="14">
    <location>
        <position position="253"/>
    </location>
    <ligand>
        <name>Ca(2+)</name>
        <dbReference type="ChEBI" id="CHEBI:29108"/>
        <label>1</label>
    </ligand>
</feature>
<accession>A0A8B7ZFY7</accession>
<evidence type="ECO:0000256" key="14">
    <source>
        <dbReference type="PIRSR" id="PIRSR621190-2"/>
    </source>
</evidence>
<feature type="compositionally biased region" description="Polar residues" evidence="16">
    <location>
        <begin position="340"/>
        <end position="352"/>
    </location>
</feature>
<feature type="binding site" evidence="14">
    <location>
        <position position="448"/>
    </location>
    <ligand>
        <name>Ca(2+)</name>
        <dbReference type="ChEBI" id="CHEBI:29108"/>
        <label>5</label>
    </ligand>
</feature>
<feature type="binding site" evidence="14">
    <location>
        <position position="227"/>
    </location>
    <ligand>
        <name>Ca(2+)</name>
        <dbReference type="ChEBI" id="CHEBI:29108"/>
        <label>3</label>
    </ligand>
</feature>
<feature type="binding site" evidence="14">
    <location>
        <position position="250"/>
    </location>
    <ligand>
        <name>Ca(2+)</name>
        <dbReference type="ChEBI" id="CHEBI:29108"/>
        <label>3</label>
    </ligand>
</feature>
<keyword evidence="18" id="KW-1185">Reference proteome</keyword>
<feature type="binding site" evidence="14">
    <location>
        <position position="246"/>
    </location>
    <ligand>
        <name>Ca(2+)</name>
        <dbReference type="ChEBI" id="CHEBI:29108"/>
        <label>2</label>
    </ligand>
</feature>
<organism evidence="18 19">
    <name type="scientific">Acanthaster planci</name>
    <name type="common">Crown-of-thorns starfish</name>
    <dbReference type="NCBI Taxonomy" id="133434"/>
    <lineage>
        <taxon>Eukaryota</taxon>
        <taxon>Metazoa</taxon>
        <taxon>Echinodermata</taxon>
        <taxon>Eleutherozoa</taxon>
        <taxon>Asterozoa</taxon>
        <taxon>Asteroidea</taxon>
        <taxon>Valvatacea</taxon>
        <taxon>Valvatida</taxon>
        <taxon>Acanthasteridae</taxon>
        <taxon>Acanthaster</taxon>
    </lineage>
</organism>
<dbReference type="PANTHER" id="PTHR10201">
    <property type="entry name" value="MATRIX METALLOPROTEINASE"/>
    <property type="match status" value="1"/>
</dbReference>
<feature type="binding site" evidence="14">
    <location>
        <position position="235"/>
    </location>
    <ligand>
        <name>Zn(2+)</name>
        <dbReference type="ChEBI" id="CHEBI:29105"/>
        <label>1</label>
    </ligand>
</feature>
<keyword evidence="11" id="KW-1015">Disulfide bond</keyword>
<feature type="repeat" description="Hemopexin" evidence="15">
    <location>
        <begin position="442"/>
        <end position="490"/>
    </location>
</feature>
<dbReference type="InterPro" id="IPR006026">
    <property type="entry name" value="Peptidase_Metallo"/>
</dbReference>
<feature type="binding site" evidence="14">
    <location>
        <position position="496"/>
    </location>
    <ligand>
        <name>Ca(2+)</name>
        <dbReference type="ChEBI" id="CHEBI:29108"/>
        <label>4</label>
    </ligand>
</feature>
<keyword evidence="9" id="KW-0482">Metalloprotease</keyword>
<dbReference type="OrthoDB" id="406838at2759"/>
<feature type="binding site" evidence="13">
    <location>
        <position position="271"/>
    </location>
    <ligand>
        <name>Zn(2+)</name>
        <dbReference type="ChEBI" id="CHEBI:29105"/>
        <label>2</label>
        <note>catalytic</note>
    </ligand>
</feature>
<dbReference type="GO" id="GO:0030198">
    <property type="term" value="P:extracellular matrix organization"/>
    <property type="evidence" value="ECO:0007669"/>
    <property type="project" value="TreeGrafter"/>
</dbReference>
<evidence type="ECO:0000256" key="16">
    <source>
        <dbReference type="SAM" id="MobiDB-lite"/>
    </source>
</evidence>
<feature type="active site" evidence="12">
    <location>
        <position position="272"/>
    </location>
</feature>
<dbReference type="GO" id="GO:0008270">
    <property type="term" value="F:zinc ion binding"/>
    <property type="evidence" value="ECO:0007669"/>
    <property type="project" value="InterPro"/>
</dbReference>
<evidence type="ECO:0000313" key="18">
    <source>
        <dbReference type="Proteomes" id="UP000694845"/>
    </source>
</evidence>
<dbReference type="InterPro" id="IPR036375">
    <property type="entry name" value="Hemopexin-like_dom_sf"/>
</dbReference>
<dbReference type="GO" id="GO:0030574">
    <property type="term" value="P:collagen catabolic process"/>
    <property type="evidence" value="ECO:0007669"/>
    <property type="project" value="TreeGrafter"/>
</dbReference>
<evidence type="ECO:0000256" key="3">
    <source>
        <dbReference type="ARBA" id="ARBA00022723"/>
    </source>
</evidence>
<dbReference type="InterPro" id="IPR001818">
    <property type="entry name" value="Pept_M10_metallopeptidase"/>
</dbReference>
<feature type="binding site" evidence="14">
    <location>
        <position position="404"/>
    </location>
    <ligand>
        <name>Ca(2+)</name>
        <dbReference type="ChEBI" id="CHEBI:29108"/>
        <label>5</label>
    </ligand>
</feature>
<dbReference type="RefSeq" id="XP_022102156.1">
    <property type="nucleotide sequence ID" value="XM_022246464.1"/>
</dbReference>
<gene>
    <name evidence="19" type="primary">LOC110985439</name>
</gene>
<dbReference type="InterPro" id="IPR024079">
    <property type="entry name" value="MetalloPept_cat_dom_sf"/>
</dbReference>
<dbReference type="GO" id="GO:0031012">
    <property type="term" value="C:extracellular matrix"/>
    <property type="evidence" value="ECO:0007669"/>
    <property type="project" value="InterPro"/>
</dbReference>
<dbReference type="Pfam" id="PF00413">
    <property type="entry name" value="Peptidase_M10"/>
    <property type="match status" value="1"/>
</dbReference>
<dbReference type="GO" id="GO:0004222">
    <property type="term" value="F:metalloendopeptidase activity"/>
    <property type="evidence" value="ECO:0007669"/>
    <property type="project" value="InterPro"/>
</dbReference>
<evidence type="ECO:0000256" key="15">
    <source>
        <dbReference type="PROSITE-ProRule" id="PRU01011"/>
    </source>
</evidence>
<dbReference type="CDD" id="cd04278">
    <property type="entry name" value="ZnMc_MMP"/>
    <property type="match status" value="1"/>
</dbReference>
<keyword evidence="3 13" id="KW-0479">Metal-binding</keyword>
<keyword evidence="10" id="KW-0865">Zymogen</keyword>
<feature type="binding site" evidence="13">
    <location>
        <position position="275"/>
    </location>
    <ligand>
        <name>Zn(2+)</name>
        <dbReference type="ChEBI" id="CHEBI:29105"/>
        <label>2</label>
        <note>catalytic</note>
    </ligand>
</feature>
<feature type="binding site" evidence="14">
    <location>
        <position position="228"/>
    </location>
    <ligand>
        <name>Ca(2+)</name>
        <dbReference type="ChEBI" id="CHEBI:29108"/>
        <label>3</label>
    </ligand>
</feature>
<comment type="cofactor">
    <cofactor evidence="14">
        <name>Zn(2+)</name>
        <dbReference type="ChEBI" id="CHEBI:29105"/>
    </cofactor>
    <text evidence="14">Binds 2 Zn(2+) ions per subunit.</text>
</comment>
<feature type="repeat" description="Hemopexin" evidence="15">
    <location>
        <begin position="492"/>
        <end position="544"/>
    </location>
</feature>
<dbReference type="InterPro" id="IPR018486">
    <property type="entry name" value="Hemopexin_CS"/>
</dbReference>
<dbReference type="PROSITE" id="PS51642">
    <property type="entry name" value="HEMOPEXIN_2"/>
    <property type="match status" value="3"/>
</dbReference>
<dbReference type="CDD" id="cd00094">
    <property type="entry name" value="HX"/>
    <property type="match status" value="1"/>
</dbReference>
<dbReference type="Gene3D" id="3.40.390.10">
    <property type="entry name" value="Collagenase (Catalytic Domain)"/>
    <property type="match status" value="1"/>
</dbReference>
<dbReference type="AlphaFoldDB" id="A0A8B7ZFY7"/>
<evidence type="ECO:0000256" key="5">
    <source>
        <dbReference type="ARBA" id="ARBA00022737"/>
    </source>
</evidence>
<dbReference type="InterPro" id="IPR000585">
    <property type="entry name" value="Hemopexin-like_dom"/>
</dbReference>
<keyword evidence="6" id="KW-0378">Hydrolase</keyword>
<dbReference type="OMA" id="AMTQHYY"/>
<dbReference type="SUPFAM" id="SSF50923">
    <property type="entry name" value="Hemopexin-like domain"/>
    <property type="match status" value="1"/>
</dbReference>
<feature type="binding site" evidence="14">
    <location>
        <position position="244"/>
    </location>
    <ligand>
        <name>Ca(2+)</name>
        <dbReference type="ChEBI" id="CHEBI:29108"/>
        <label>2</label>
    </ligand>
</feature>
<keyword evidence="7 13" id="KW-0862">Zinc</keyword>
<evidence type="ECO:0000256" key="7">
    <source>
        <dbReference type="ARBA" id="ARBA00022833"/>
    </source>
</evidence>
<evidence type="ECO:0000256" key="10">
    <source>
        <dbReference type="ARBA" id="ARBA00023145"/>
    </source>
</evidence>
<dbReference type="PIRSF" id="PIRSF001191">
    <property type="entry name" value="Peptidase_M10A_matrix"/>
    <property type="match status" value="1"/>
</dbReference>
<dbReference type="Pfam" id="PF01471">
    <property type="entry name" value="PG_binding_1"/>
    <property type="match status" value="1"/>
</dbReference>
<proteinExistence type="inferred from homology"/>
<feature type="binding site" evidence="14">
    <location>
        <position position="248"/>
    </location>
    <ligand>
        <name>Zn(2+)</name>
        <dbReference type="ChEBI" id="CHEBI:29105"/>
        <label>1</label>
    </ligand>
</feature>
<dbReference type="SMART" id="SM00120">
    <property type="entry name" value="HX"/>
    <property type="match status" value="4"/>
</dbReference>
<feature type="binding site" evidence="14">
    <location>
        <position position="220"/>
    </location>
    <ligand>
        <name>Zn(2+)</name>
        <dbReference type="ChEBI" id="CHEBI:29105"/>
        <label>1</label>
    </ligand>
</feature>
<dbReference type="PROSITE" id="PS00546">
    <property type="entry name" value="CYSTEINE_SWITCH"/>
    <property type="match status" value="1"/>
</dbReference>
<feature type="binding site" evidence="14">
    <location>
        <position position="176"/>
    </location>
    <ligand>
        <name>Ca(2+)</name>
        <dbReference type="ChEBI" id="CHEBI:29108"/>
        <label>1</label>
    </ligand>
</feature>
<keyword evidence="2" id="KW-0645">Protease</keyword>
<evidence type="ECO:0000256" key="11">
    <source>
        <dbReference type="ARBA" id="ARBA00023157"/>
    </source>
</evidence>
<feature type="domain" description="Peptidase metallopeptidase" evidence="17">
    <location>
        <begin position="157"/>
        <end position="316"/>
    </location>
</feature>
<feature type="binding site" evidence="14">
    <location>
        <position position="210"/>
    </location>
    <ligand>
        <name>Ca(2+)</name>
        <dbReference type="ChEBI" id="CHEBI:29108"/>
        <label>2</label>
    </ligand>
</feature>
<evidence type="ECO:0000256" key="1">
    <source>
        <dbReference type="ARBA" id="ARBA00010370"/>
    </source>
</evidence>
<evidence type="ECO:0000256" key="4">
    <source>
        <dbReference type="ARBA" id="ARBA00022729"/>
    </source>
</evidence>
<dbReference type="SMART" id="SM00235">
    <property type="entry name" value="ZnMc"/>
    <property type="match status" value="1"/>
</dbReference>
<feature type="binding site" evidence="13">
    <location>
        <position position="281"/>
    </location>
    <ligand>
        <name>Zn(2+)</name>
        <dbReference type="ChEBI" id="CHEBI:29105"/>
        <label>2</label>
        <note>catalytic</note>
    </ligand>
</feature>
<evidence type="ECO:0000256" key="2">
    <source>
        <dbReference type="ARBA" id="ARBA00022670"/>
    </source>
</evidence>
<keyword evidence="5" id="KW-0677">Repeat</keyword>
<keyword evidence="4" id="KW-0732">Signal</keyword>
<comment type="cofactor">
    <cofactor evidence="14">
        <name>Ca(2+)</name>
        <dbReference type="ChEBI" id="CHEBI:29108"/>
    </cofactor>
    <text evidence="14">Can bind about 5 Ca(2+) ions per subunit.</text>
</comment>
<feature type="binding site" evidence="14">
    <location>
        <position position="402"/>
    </location>
    <ligand>
        <name>Ca(2+)</name>
        <dbReference type="ChEBI" id="CHEBI:29108"/>
        <label>4</label>
    </ligand>
</feature>
<feature type="region of interest" description="Disordered" evidence="16">
    <location>
        <begin position="313"/>
        <end position="352"/>
    </location>
</feature>
<dbReference type="InterPro" id="IPR036365">
    <property type="entry name" value="PGBD-like_sf"/>
</dbReference>
<dbReference type="SUPFAM" id="SSF55486">
    <property type="entry name" value="Metalloproteases ('zincins'), catalytic domain"/>
    <property type="match status" value="1"/>
</dbReference>
<feature type="binding site" evidence="14">
    <location>
        <position position="358"/>
    </location>
    <ligand>
        <name>Ca(2+)</name>
        <dbReference type="ChEBI" id="CHEBI:29108"/>
        <label>5</label>
    </ligand>
</feature>
<protein>
    <submittedName>
        <fullName evidence="19">Matrix metalloproteinase-14-like isoform X1</fullName>
    </submittedName>
</protein>
<evidence type="ECO:0000256" key="8">
    <source>
        <dbReference type="ARBA" id="ARBA00022837"/>
    </source>
</evidence>
<dbReference type="Gene3D" id="2.110.10.10">
    <property type="entry name" value="Hemopexin-like domain"/>
    <property type="match status" value="1"/>
</dbReference>
<keyword evidence="8 14" id="KW-0106">Calcium</keyword>
<dbReference type="PRINTS" id="PR00138">
    <property type="entry name" value="MATRIXIN"/>
</dbReference>
<dbReference type="Proteomes" id="UP000694845">
    <property type="component" value="Unplaced"/>
</dbReference>
<evidence type="ECO:0000256" key="13">
    <source>
        <dbReference type="PIRSR" id="PIRSR001191-2"/>
    </source>
</evidence>
<dbReference type="FunFam" id="2.110.10.10:FF:000005">
    <property type="entry name" value="Stromelysin-3 preproprotein"/>
    <property type="match status" value="1"/>
</dbReference>
<evidence type="ECO:0000256" key="12">
    <source>
        <dbReference type="PIRSR" id="PIRSR001191-1"/>
    </source>
</evidence>
<feature type="repeat" description="Hemopexin" evidence="15">
    <location>
        <begin position="398"/>
        <end position="435"/>
    </location>
</feature>
<dbReference type="FunFam" id="3.40.390.10:FF:000022">
    <property type="entry name" value="Matrix metalloproteinase 1, isoform C"/>
    <property type="match status" value="1"/>
</dbReference>
<evidence type="ECO:0000313" key="19">
    <source>
        <dbReference type="RefSeq" id="XP_022102156.1"/>
    </source>
</evidence>
<evidence type="ECO:0000256" key="6">
    <source>
        <dbReference type="ARBA" id="ARBA00022801"/>
    </source>
</evidence>
<feature type="binding site" evidence="14">
    <location>
        <position position="253"/>
    </location>
    <ligand>
        <name>Ca(2+)</name>
        <dbReference type="ChEBI" id="CHEBI:29108"/>
        <label>3</label>
    </ligand>
</feature>
<dbReference type="Pfam" id="PF00045">
    <property type="entry name" value="Hemopexin"/>
    <property type="match status" value="3"/>
</dbReference>
<comment type="similarity">
    <text evidence="1">Belongs to the peptidase M10A family.</text>
</comment>
<dbReference type="SUPFAM" id="SSF47090">
    <property type="entry name" value="PGBD-like"/>
    <property type="match status" value="1"/>
</dbReference>
<dbReference type="InterPro" id="IPR021190">
    <property type="entry name" value="Pept_M10A"/>
</dbReference>
<reference evidence="19" key="1">
    <citation type="submission" date="2025-08" db="UniProtKB">
        <authorList>
            <consortium name="RefSeq"/>
        </authorList>
    </citation>
    <scope>IDENTIFICATION</scope>
</reference>
<feature type="binding site" evidence="14">
    <location>
        <position position="222"/>
    </location>
    <ligand>
        <name>Zn(2+)</name>
        <dbReference type="ChEBI" id="CHEBI:29105"/>
        <label>1</label>
    </ligand>
</feature>
<dbReference type="InterPro" id="IPR002477">
    <property type="entry name" value="Peptidoglycan-bd-like"/>
</dbReference>
<feature type="binding site" description="in inhibited form" evidence="14">
    <location>
        <position position="135"/>
    </location>
    <ligand>
        <name>Zn(2+)</name>
        <dbReference type="ChEBI" id="CHEBI:29105"/>
        <label>2</label>
        <note>catalytic</note>
    </ligand>
</feature>
<sequence length="600" mass="67203">MDANVFNPAPQSQWNTQNKRTLAVVDAVWTCLLRVSLGLFILLGPYTQAAPTSTHLPGEDDAAGPEELVTPGQLRTGYNYLTKYGFLPKPDPVAGSLRSQAEFYEGIRAFQTFYGLPVTGTFDTRTAQLMALPRCGLPDIMRDDDEDGRRKRRYVHTGAHWDKQDVTYRITNYSPDLTRSETDEAIASALQLWGDVIPLNFRKLEIGTADIEISFARGLHRDDYPFDGPGGTLAHAFFPGDDLGGDAHFDDDERFTVKAYEGTNLFIVAAHEFGHSLGLGHSSDLSSLMAPFYQGYKPNYVLPYDDHVGAQSLYGARPGSVPSRGGNTGGGAPGPPDRANPTSEPETNPSCRGSYNAIAKIRGELMLFKGKTFWRMLEKGHPLEGYPIDTDRFWDQLPTKVDAAYERIDSKILFFKGASYWEYSGTTRDPSFPRPIRELGLPNDIDAALPWGETGKTYFFKGDQYWRYDEMERQVDMGYPKSVREKWDTAVPTNMDTAFRFVDAETGTWYTYFLRNKKYWQFDESRGKVDKGFPRSFDVDWMGCPEPASNLVEDSTSRADVVVEPPRTEKMIGSGADSARGLSYLTHISLLVLCSWMLTG</sequence>
<dbReference type="InterPro" id="IPR018487">
    <property type="entry name" value="Hemopexin-like_repeat"/>
</dbReference>
<feature type="binding site" evidence="14">
    <location>
        <position position="289"/>
    </location>
    <ligand>
        <name>Zn(2+)</name>
        <dbReference type="ChEBI" id="CHEBI:29105"/>
        <label>2</label>
        <note>catalytic</note>
    </ligand>
</feature>
<dbReference type="InterPro" id="IPR021158">
    <property type="entry name" value="Pept_M10A_Zn_BS"/>
</dbReference>
<evidence type="ECO:0000256" key="9">
    <source>
        <dbReference type="ARBA" id="ARBA00023049"/>
    </source>
</evidence>
<dbReference type="GO" id="GO:0006508">
    <property type="term" value="P:proteolysis"/>
    <property type="evidence" value="ECO:0007669"/>
    <property type="project" value="UniProtKB-KW"/>
</dbReference>
<dbReference type="GeneID" id="110985439"/>
<feature type="binding site" evidence="14">
    <location>
        <position position="251"/>
    </location>
    <ligand>
        <name>Ca(2+)</name>
        <dbReference type="ChEBI" id="CHEBI:29108"/>
        <label>1</label>
    </ligand>
</feature>